<dbReference type="eggNOG" id="COG2206">
    <property type="taxonomic scope" value="Bacteria"/>
</dbReference>
<dbReference type="SMART" id="SM00471">
    <property type="entry name" value="HDc"/>
    <property type="match status" value="1"/>
</dbReference>
<name>A0A089HLQ8_PAEDU</name>
<dbReference type="SUPFAM" id="SSF109604">
    <property type="entry name" value="HD-domain/PDEase-like"/>
    <property type="match status" value="1"/>
</dbReference>
<dbReference type="InterPro" id="IPR037522">
    <property type="entry name" value="HD_GYP_dom"/>
</dbReference>
<sequence length="345" mass="38329">MSFEHLSGKKVKFDIVNKNGAVLVPADSVLNGDTLRLLQQHEINPLDVLVQASEVGTPGAEVRTPGTAPTKLIQGAANYSKALFDRLQFDRKVPLIEIKNGLIPIVRQISRHPDLLELLESVKAKDEYTHQHNIGVGVISTLIGQWLDLEESELALLSLAATMHDIGKVRIPQELLSKPGKLTKEELVEMKRHTIYGYEILKGTVGLSPRVMLVALQHHERLDGSGYPLHLKKGEIDFWSQIVAVADVFHAISSKRPHQDPMPFYKVVTLMRQGSFGELNPEIVSLLLDKLIHGLLGKKVVLTDGSLAEVVHINALDDLHPLVKIEDSLLDLSRNRDIHIQQILS</sequence>
<dbReference type="Pfam" id="PF13487">
    <property type="entry name" value="HD_5"/>
    <property type="match status" value="1"/>
</dbReference>
<dbReference type="GO" id="GO:0016787">
    <property type="term" value="F:hydrolase activity"/>
    <property type="evidence" value="ECO:0007669"/>
    <property type="project" value="UniProtKB-KW"/>
</dbReference>
<proteinExistence type="predicted"/>
<dbReference type="AlphaFoldDB" id="A0A089HLQ8"/>
<dbReference type="CDD" id="cd00077">
    <property type="entry name" value="HDc"/>
    <property type="match status" value="1"/>
</dbReference>
<dbReference type="PROSITE" id="PS51832">
    <property type="entry name" value="HD_GYP"/>
    <property type="match status" value="1"/>
</dbReference>
<dbReference type="KEGG" id="pdu:PDUR_04415"/>
<dbReference type="Gene3D" id="1.10.3210.10">
    <property type="entry name" value="Hypothetical protein af1432"/>
    <property type="match status" value="1"/>
</dbReference>
<reference evidence="2 3" key="1">
    <citation type="submission" date="2014-08" db="EMBL/GenBank/DDBJ databases">
        <title>Comparative genomics of the Paenibacillus odorifer group.</title>
        <authorList>
            <person name="den Bakker H.C."/>
            <person name="Tsai Y.-C."/>
            <person name="Martin N."/>
            <person name="Korlach J."/>
            <person name="Wiedmann M."/>
        </authorList>
    </citation>
    <scope>NUCLEOTIDE SEQUENCE [LARGE SCALE GENOMIC DNA]</scope>
    <source>
        <strain evidence="2 3">DSM 1735</strain>
    </source>
</reference>
<organism evidence="2 3">
    <name type="scientific">Paenibacillus durus</name>
    <name type="common">Paenibacillus azotofixans</name>
    <dbReference type="NCBI Taxonomy" id="44251"/>
    <lineage>
        <taxon>Bacteria</taxon>
        <taxon>Bacillati</taxon>
        <taxon>Bacillota</taxon>
        <taxon>Bacilli</taxon>
        <taxon>Bacillales</taxon>
        <taxon>Paenibacillaceae</taxon>
        <taxon>Paenibacillus</taxon>
    </lineage>
</organism>
<dbReference type="STRING" id="44251.PDUR_04415"/>
<evidence type="ECO:0000313" key="3">
    <source>
        <dbReference type="Proteomes" id="UP000029409"/>
    </source>
</evidence>
<dbReference type="EMBL" id="CP009288">
    <property type="protein sequence ID" value="AIQ11318.1"/>
    <property type="molecule type" value="Genomic_DNA"/>
</dbReference>
<dbReference type="OrthoDB" id="9759601at2"/>
<protein>
    <submittedName>
        <fullName evidence="2">Phosphohydrolase</fullName>
    </submittedName>
</protein>
<evidence type="ECO:0000259" key="1">
    <source>
        <dbReference type="PROSITE" id="PS51832"/>
    </source>
</evidence>
<keyword evidence="2" id="KW-0378">Hydrolase</keyword>
<evidence type="ECO:0000313" key="2">
    <source>
        <dbReference type="EMBL" id="AIQ11318.1"/>
    </source>
</evidence>
<dbReference type="RefSeq" id="WP_042205235.1">
    <property type="nucleotide sequence ID" value="NZ_CP009288.1"/>
</dbReference>
<accession>A0A089HLQ8</accession>
<feature type="domain" description="HD-GYP" evidence="1">
    <location>
        <begin position="107"/>
        <end position="303"/>
    </location>
</feature>
<dbReference type="InterPro" id="IPR003607">
    <property type="entry name" value="HD/PDEase_dom"/>
</dbReference>
<keyword evidence="3" id="KW-1185">Reference proteome</keyword>
<dbReference type="PANTHER" id="PTHR43155">
    <property type="entry name" value="CYCLIC DI-GMP PHOSPHODIESTERASE PA4108-RELATED"/>
    <property type="match status" value="1"/>
</dbReference>
<dbReference type="PANTHER" id="PTHR43155:SF2">
    <property type="entry name" value="CYCLIC DI-GMP PHOSPHODIESTERASE PA4108"/>
    <property type="match status" value="1"/>
</dbReference>
<gene>
    <name evidence="2" type="ORF">PDUR_04415</name>
</gene>
<dbReference type="Proteomes" id="UP000029409">
    <property type="component" value="Chromosome"/>
</dbReference>